<proteinExistence type="predicted"/>
<gene>
    <name evidence="1" type="ORF">KPL71_019137</name>
</gene>
<organism evidence="1 2">
    <name type="scientific">Citrus sinensis</name>
    <name type="common">Sweet orange</name>
    <name type="synonym">Citrus aurantium var. sinensis</name>
    <dbReference type="NCBI Taxonomy" id="2711"/>
    <lineage>
        <taxon>Eukaryota</taxon>
        <taxon>Viridiplantae</taxon>
        <taxon>Streptophyta</taxon>
        <taxon>Embryophyta</taxon>
        <taxon>Tracheophyta</taxon>
        <taxon>Spermatophyta</taxon>
        <taxon>Magnoliopsida</taxon>
        <taxon>eudicotyledons</taxon>
        <taxon>Gunneridae</taxon>
        <taxon>Pentapetalae</taxon>
        <taxon>rosids</taxon>
        <taxon>malvids</taxon>
        <taxon>Sapindales</taxon>
        <taxon>Rutaceae</taxon>
        <taxon>Aurantioideae</taxon>
        <taxon>Citrus</taxon>
    </lineage>
</organism>
<evidence type="ECO:0000313" key="2">
    <source>
        <dbReference type="Proteomes" id="UP000829398"/>
    </source>
</evidence>
<comment type="caution">
    <text evidence="1">The sequence shown here is derived from an EMBL/GenBank/DDBJ whole genome shotgun (WGS) entry which is preliminary data.</text>
</comment>
<accession>A0ACB8K3X7</accession>
<name>A0ACB8K3X7_CITSI</name>
<keyword evidence="2" id="KW-1185">Reference proteome</keyword>
<reference evidence="2" key="1">
    <citation type="journal article" date="2023" name="Hortic. Res.">
        <title>A chromosome-level phased genome enabling allele-level studies in sweet orange: a case study on citrus Huanglongbing tolerance.</title>
        <authorList>
            <person name="Wu B."/>
            <person name="Yu Q."/>
            <person name="Deng Z."/>
            <person name="Duan Y."/>
            <person name="Luo F."/>
            <person name="Gmitter F. Jr."/>
        </authorList>
    </citation>
    <scope>NUCLEOTIDE SEQUENCE [LARGE SCALE GENOMIC DNA]</scope>
    <source>
        <strain evidence="2">cv. Valencia</strain>
    </source>
</reference>
<protein>
    <submittedName>
        <fullName evidence="1">Protein decapping 5</fullName>
    </submittedName>
</protein>
<dbReference type="EMBL" id="CM039175">
    <property type="protein sequence ID" value="KAH9739468.1"/>
    <property type="molecule type" value="Genomic_DNA"/>
</dbReference>
<evidence type="ECO:0000313" key="1">
    <source>
        <dbReference type="EMBL" id="KAH9739468.1"/>
    </source>
</evidence>
<sequence length="658" mass="69738">MSCGALVVAEASGCGGDGVPGAEEKHSKAKESLDFDDAETVPVAAATEAPRSSSSGSADSYIGSLISLTSKSEIRYEGVLFNINTEESSIGLRNVRSFGTEGRRKDGPQVPPSDKIYEYILFRGSDIKHCLLTITGDAISGPRLSQTRDWTLRSVIRKDIQVCMDLQVKSSPPVQTTTSIHNDPAIIQSHYSQAAIASTSLPSGTGSLPDPTSQTSQLGLSRPPFQGNPPLYQPGGSLGAWGSSPMPTTNGAGLAMPMYWQGFYGSPNGLQGQQQPLLQPPPGLSMLPSMQQSMQYPAMNPSLPTGVSNLPASQLAEHRPPLMPPISTGTLNLLSPMLPAQSSAMISDSSTNLIPDKASTQTLPTAAPSTSLPLVPPLNSGIDKTAVAPVSEPKSVPGPIMPFQSTVSESVSTVGMSSSILNDGIMPSLVTPGQLLQPGLPAVSSSQSSQAAQKDVEVVQLSSSESAAAPPPASDVQEPILPLPSTTERKPYGAPTSTQYGYRGGRGRGRGRGNELSRSATRFTEDFDFIAMNEKFNKDEVWGHLGKSNKALDDGDNYEDEEDVGSSKHENKPVYVKDDFFDSLSCDALNSGSHNGRPRFSEQVRRDTETFGDFPRYHGGRGGRGAYRGGRSRGSYHGRGYGYAPRGRGYGYGMSRTS</sequence>
<dbReference type="Proteomes" id="UP000829398">
    <property type="component" value="Chromosome 6"/>
</dbReference>